<reference evidence="1 2" key="1">
    <citation type="journal article" date="2010" name="Appl. Environ. Microbiol.">
        <title>Targeted chromosomal knockouts in Mycoplasma pneumoniae.</title>
        <authorList>
            <person name="Krishnakumar R."/>
            <person name="Assad-Garcia N."/>
            <person name="Benders G.A."/>
            <person name="Phan Q."/>
            <person name="Montague M.G."/>
            <person name="Glass J.I."/>
        </authorList>
    </citation>
    <scope>NUCLEOTIDE SEQUENCE [LARGE SCALE GENOMIC DNA]</scope>
    <source>
        <strain evidence="2">ATCC 15531 / DSM 22911 / NBRC 14401 / NCTC 10119 / FH</strain>
    </source>
</reference>
<accession>A0A0H3DQ32</accession>
<evidence type="ECO:0000313" key="1">
    <source>
        <dbReference type="EMBL" id="ADK87279.1"/>
    </source>
</evidence>
<name>A0A0H3DQ32_MYCPB</name>
<dbReference type="PATRIC" id="fig|722438.3.peg.58"/>
<dbReference type="Proteomes" id="UP000007756">
    <property type="component" value="Chromosome"/>
</dbReference>
<dbReference type="EMBL" id="CP002077">
    <property type="protein sequence ID" value="ADK87279.1"/>
    <property type="molecule type" value="Genomic_DNA"/>
</dbReference>
<gene>
    <name evidence="1" type="ordered locus">MPNE_0062</name>
</gene>
<evidence type="ECO:0000313" key="2">
    <source>
        <dbReference type="Proteomes" id="UP000007756"/>
    </source>
</evidence>
<proteinExistence type="predicted"/>
<protein>
    <submittedName>
        <fullName evidence="1">Uncharacterized protein</fullName>
    </submittedName>
</protein>
<organism evidence="1 2">
    <name type="scientific">Mycoplasmoides pneumoniae (strain ATCC 15531 / DSM 23978 / CIP 103766 / NBRC 14401 / NCTC 10119 / FH)</name>
    <name type="common">Mycoplasma pneumoniae</name>
    <dbReference type="NCBI Taxonomy" id="722438"/>
    <lineage>
        <taxon>Bacteria</taxon>
        <taxon>Bacillati</taxon>
        <taxon>Mycoplasmatota</taxon>
        <taxon>Mycoplasmoidales</taxon>
        <taxon>Mycoplasmoidaceae</taxon>
        <taxon>Mycoplasmoides</taxon>
    </lineage>
</organism>
<dbReference type="PaxDb" id="722438-MPNE_0062"/>
<sequence>MEKKAKRKFLGKKRAKSLDKEKAIFWLKSGNFFNKKG</sequence>
<dbReference type="KEGG" id="mpj:MPNE_0062"/>
<dbReference type="AlphaFoldDB" id="A0A0H3DQ32"/>
<dbReference type="HOGENOM" id="CLU_3346170_0_0_14"/>